<gene>
    <name evidence="2" type="ORF">CINCED_3A019424</name>
</gene>
<accession>A0A5E4MJV6</accession>
<evidence type="ECO:0000313" key="3">
    <source>
        <dbReference type="Proteomes" id="UP000325440"/>
    </source>
</evidence>
<dbReference type="Proteomes" id="UP000325440">
    <property type="component" value="Unassembled WGS sequence"/>
</dbReference>
<protein>
    <submittedName>
        <fullName evidence="2">Uncharacterized protein</fullName>
    </submittedName>
</protein>
<proteinExistence type="predicted"/>
<sequence length="106" mass="11974">MVQGYDSYEDVEKNEVAGNDGAGRRSLQIRAYDYSRICKMHGVVPDPPPYCRKGFDDARAVAGTFVPRRSAPGLSAEFAARIRRKIPFSTWTRTEDVLVILPWQQP</sequence>
<dbReference type="EMBL" id="CABPRJ010000956">
    <property type="protein sequence ID" value="VVC32514.1"/>
    <property type="molecule type" value="Genomic_DNA"/>
</dbReference>
<reference evidence="2 3" key="1">
    <citation type="submission" date="2019-08" db="EMBL/GenBank/DDBJ databases">
        <authorList>
            <person name="Alioto T."/>
            <person name="Alioto T."/>
            <person name="Gomez Garrido J."/>
        </authorList>
    </citation>
    <scope>NUCLEOTIDE SEQUENCE [LARGE SCALE GENOMIC DNA]</scope>
</reference>
<organism evidence="2 3">
    <name type="scientific">Cinara cedri</name>
    <dbReference type="NCBI Taxonomy" id="506608"/>
    <lineage>
        <taxon>Eukaryota</taxon>
        <taxon>Metazoa</taxon>
        <taxon>Ecdysozoa</taxon>
        <taxon>Arthropoda</taxon>
        <taxon>Hexapoda</taxon>
        <taxon>Insecta</taxon>
        <taxon>Pterygota</taxon>
        <taxon>Neoptera</taxon>
        <taxon>Paraneoptera</taxon>
        <taxon>Hemiptera</taxon>
        <taxon>Sternorrhyncha</taxon>
        <taxon>Aphidomorpha</taxon>
        <taxon>Aphidoidea</taxon>
        <taxon>Aphididae</taxon>
        <taxon>Lachninae</taxon>
        <taxon>Cinara</taxon>
    </lineage>
</organism>
<keyword evidence="3" id="KW-1185">Reference proteome</keyword>
<dbReference type="AlphaFoldDB" id="A0A5E4MJV6"/>
<feature type="region of interest" description="Disordered" evidence="1">
    <location>
        <begin position="1"/>
        <end position="22"/>
    </location>
</feature>
<evidence type="ECO:0000313" key="2">
    <source>
        <dbReference type="EMBL" id="VVC32514.1"/>
    </source>
</evidence>
<evidence type="ECO:0000256" key="1">
    <source>
        <dbReference type="SAM" id="MobiDB-lite"/>
    </source>
</evidence>
<name>A0A5E4MJV6_9HEMI</name>